<proteinExistence type="predicted"/>
<name>A0A0F8X0S3_9ZZZZ</name>
<dbReference type="InterPro" id="IPR029063">
    <property type="entry name" value="SAM-dependent_MTases_sf"/>
</dbReference>
<dbReference type="Pfam" id="PF13489">
    <property type="entry name" value="Methyltransf_23"/>
    <property type="match status" value="1"/>
</dbReference>
<accession>A0A0F8X0S3</accession>
<organism evidence="1">
    <name type="scientific">marine sediment metagenome</name>
    <dbReference type="NCBI Taxonomy" id="412755"/>
    <lineage>
        <taxon>unclassified sequences</taxon>
        <taxon>metagenomes</taxon>
        <taxon>ecological metagenomes</taxon>
    </lineage>
</organism>
<dbReference type="Gene3D" id="3.40.50.150">
    <property type="entry name" value="Vaccinia Virus protein VP39"/>
    <property type="match status" value="1"/>
</dbReference>
<dbReference type="AlphaFoldDB" id="A0A0F8X0S3"/>
<evidence type="ECO:0000313" key="1">
    <source>
        <dbReference type="EMBL" id="KKK54400.1"/>
    </source>
</evidence>
<dbReference type="EMBL" id="LAZR01066014">
    <property type="protein sequence ID" value="KKK54400.1"/>
    <property type="molecule type" value="Genomic_DNA"/>
</dbReference>
<reference evidence="1" key="1">
    <citation type="journal article" date="2015" name="Nature">
        <title>Complex archaea that bridge the gap between prokaryotes and eukaryotes.</title>
        <authorList>
            <person name="Spang A."/>
            <person name="Saw J.H."/>
            <person name="Jorgensen S.L."/>
            <person name="Zaremba-Niedzwiedzka K."/>
            <person name="Martijn J."/>
            <person name="Lind A.E."/>
            <person name="van Eijk R."/>
            <person name="Schleper C."/>
            <person name="Guy L."/>
            <person name="Ettema T.J."/>
        </authorList>
    </citation>
    <scope>NUCLEOTIDE SEQUENCE</scope>
</reference>
<comment type="caution">
    <text evidence="1">The sequence shown here is derived from an EMBL/GenBank/DDBJ whole genome shotgun (WGS) entry which is preliminary data.</text>
</comment>
<evidence type="ECO:0008006" key="2">
    <source>
        <dbReference type="Google" id="ProtNLM"/>
    </source>
</evidence>
<dbReference type="SUPFAM" id="SSF53335">
    <property type="entry name" value="S-adenosyl-L-methionine-dependent methyltransferases"/>
    <property type="match status" value="1"/>
</dbReference>
<protein>
    <recommendedName>
        <fullName evidence="2">Methyltransferase type 11 domain-containing protein</fullName>
    </recommendedName>
</protein>
<gene>
    <name evidence="1" type="ORF">LCGC14_3085140</name>
</gene>
<sequence length="181" mass="20163">MHDSVMQWLGAALSMVDLDGKRVLEVGSYDVNGSPRQLVHDLFVPRRYLGVDIRLGPGVDGILDASEVGVHYPRYFDVVISTEMLEHAVDWRGAVTGMKQALVPGGSLFLSARGPGFGKHDHPHDYWRFTSRDMDRIFADMARLTVIEDWQFPGVFVTARCPRGVWRPQDLSGITVEGVPA</sequence>